<dbReference type="AlphaFoldDB" id="A0AAD9V4V5"/>
<gene>
    <name evidence="3" type="ORF">P5673_015829</name>
</gene>
<dbReference type="EMBL" id="JARQWQ010000033">
    <property type="protein sequence ID" value="KAK2561333.1"/>
    <property type="molecule type" value="Genomic_DNA"/>
</dbReference>
<name>A0AAD9V4V5_ACRCE</name>
<evidence type="ECO:0000256" key="1">
    <source>
        <dbReference type="SAM" id="MobiDB-lite"/>
    </source>
</evidence>
<protein>
    <submittedName>
        <fullName evidence="3">Uncharacterized protein</fullName>
    </submittedName>
</protein>
<keyword evidence="2" id="KW-0812">Transmembrane</keyword>
<reference evidence="3" key="1">
    <citation type="journal article" date="2023" name="G3 (Bethesda)">
        <title>Whole genome assembly and annotation of the endangered Caribbean coral Acropora cervicornis.</title>
        <authorList>
            <person name="Selwyn J.D."/>
            <person name="Vollmer S.V."/>
        </authorList>
    </citation>
    <scope>NUCLEOTIDE SEQUENCE</scope>
    <source>
        <strain evidence="3">K2</strain>
    </source>
</reference>
<comment type="caution">
    <text evidence="3">The sequence shown here is derived from an EMBL/GenBank/DDBJ whole genome shotgun (WGS) entry which is preliminary data.</text>
</comment>
<accession>A0AAD9V4V5</accession>
<keyword evidence="2" id="KW-1133">Transmembrane helix</keyword>
<evidence type="ECO:0000256" key="2">
    <source>
        <dbReference type="SAM" id="Phobius"/>
    </source>
</evidence>
<dbReference type="Proteomes" id="UP001249851">
    <property type="component" value="Unassembled WGS sequence"/>
</dbReference>
<keyword evidence="2" id="KW-0472">Membrane</keyword>
<reference evidence="3" key="2">
    <citation type="journal article" date="2023" name="Science">
        <title>Genomic signatures of disease resistance in endangered staghorn corals.</title>
        <authorList>
            <person name="Vollmer S.V."/>
            <person name="Selwyn J.D."/>
            <person name="Despard B.A."/>
            <person name="Roesel C.L."/>
        </authorList>
    </citation>
    <scope>NUCLEOTIDE SEQUENCE</scope>
    <source>
        <strain evidence="3">K2</strain>
    </source>
</reference>
<feature type="compositionally biased region" description="Basic and acidic residues" evidence="1">
    <location>
        <begin position="86"/>
        <end position="97"/>
    </location>
</feature>
<proteinExistence type="predicted"/>
<keyword evidence="4" id="KW-1185">Reference proteome</keyword>
<sequence>MVHEISLHVEDWNAFSTPCRQLPAISVRITDKVMGRLSKLADFLQKSVTLTCMVGTVYLLVMTGRNYLSLREKRLANAALIEAKAEDEPASAKHEEEQTVSQRSPSMRNRAPFSSEELLKIAFMVPSLGKRTNRKEKDVENEFVKGSRYQCCYRSNDSNSGEAASSWFLQGALTLNDIQRNNKATHQRQKSGNQKKIGHGRS</sequence>
<evidence type="ECO:0000313" key="4">
    <source>
        <dbReference type="Proteomes" id="UP001249851"/>
    </source>
</evidence>
<feature type="region of interest" description="Disordered" evidence="1">
    <location>
        <begin position="179"/>
        <end position="202"/>
    </location>
</feature>
<feature type="transmembrane region" description="Helical" evidence="2">
    <location>
        <begin position="43"/>
        <end position="61"/>
    </location>
</feature>
<organism evidence="3 4">
    <name type="scientific">Acropora cervicornis</name>
    <name type="common">Staghorn coral</name>
    <dbReference type="NCBI Taxonomy" id="6130"/>
    <lineage>
        <taxon>Eukaryota</taxon>
        <taxon>Metazoa</taxon>
        <taxon>Cnidaria</taxon>
        <taxon>Anthozoa</taxon>
        <taxon>Hexacorallia</taxon>
        <taxon>Scleractinia</taxon>
        <taxon>Astrocoeniina</taxon>
        <taxon>Acroporidae</taxon>
        <taxon>Acropora</taxon>
    </lineage>
</organism>
<evidence type="ECO:0000313" key="3">
    <source>
        <dbReference type="EMBL" id="KAK2561333.1"/>
    </source>
</evidence>
<feature type="region of interest" description="Disordered" evidence="1">
    <location>
        <begin position="86"/>
        <end position="111"/>
    </location>
</feature>